<gene>
    <name evidence="3" type="ORF">F2Q68_00036658</name>
    <name evidence="2" type="ORF">F2Q70_00032293</name>
</gene>
<feature type="domain" description="XS" evidence="1">
    <location>
        <begin position="1"/>
        <end position="58"/>
    </location>
</feature>
<evidence type="ECO:0000313" key="2">
    <source>
        <dbReference type="EMBL" id="KAF2530351.1"/>
    </source>
</evidence>
<reference evidence="2" key="1">
    <citation type="submission" date="2019-12" db="EMBL/GenBank/DDBJ databases">
        <title>Genome sequencing and annotation of Brassica cretica.</title>
        <authorList>
            <person name="Studholme D.J."/>
            <person name="Sarris P.F."/>
        </authorList>
    </citation>
    <scope>NUCLEOTIDE SEQUENCE</scope>
    <source>
        <strain evidence="3">PFS-001/15</strain>
        <strain evidence="2">PFS-102/07</strain>
        <tissue evidence="2">Leaf</tissue>
    </source>
</reference>
<protein>
    <recommendedName>
        <fullName evidence="1">XS domain-containing protein</fullName>
    </recommendedName>
</protein>
<dbReference type="Gene3D" id="3.30.70.2890">
    <property type="entry name" value="XS domain"/>
    <property type="match status" value="1"/>
</dbReference>
<dbReference type="InterPro" id="IPR005380">
    <property type="entry name" value="XS_domain"/>
</dbReference>
<dbReference type="Pfam" id="PF03468">
    <property type="entry name" value="XS"/>
    <property type="match status" value="1"/>
</dbReference>
<dbReference type="EMBL" id="QGKY02002305">
    <property type="protein sequence ID" value="KAF2530351.1"/>
    <property type="molecule type" value="Genomic_DNA"/>
</dbReference>
<evidence type="ECO:0000313" key="3">
    <source>
        <dbReference type="EMBL" id="KAF2550599.1"/>
    </source>
</evidence>
<comment type="caution">
    <text evidence="2">The sequence shown here is derived from an EMBL/GenBank/DDBJ whole genome shotgun (WGS) entry which is preliminary data.</text>
</comment>
<proteinExistence type="predicted"/>
<dbReference type="InterPro" id="IPR044287">
    <property type="entry name" value="SGS3"/>
</dbReference>
<dbReference type="PANTHER" id="PTHR46602">
    <property type="entry name" value="PROTEIN SUPPRESSOR OF GENE SILENCING 3"/>
    <property type="match status" value="1"/>
</dbReference>
<dbReference type="InterPro" id="IPR038588">
    <property type="entry name" value="XS_domain_sf"/>
</dbReference>
<dbReference type="GO" id="GO:0031047">
    <property type="term" value="P:regulatory ncRNA-mediated gene silencing"/>
    <property type="evidence" value="ECO:0007669"/>
    <property type="project" value="InterPro"/>
</dbReference>
<dbReference type="EMBL" id="QGKW02001988">
    <property type="protein sequence ID" value="KAF2550599.1"/>
    <property type="molecule type" value="Genomic_DNA"/>
</dbReference>
<accession>A0A8S9FBN8</accession>
<dbReference type="GO" id="GO:0051607">
    <property type="term" value="P:defense response to virus"/>
    <property type="evidence" value="ECO:0007669"/>
    <property type="project" value="InterPro"/>
</dbReference>
<name>A0A8S9FBN8_BRACR</name>
<evidence type="ECO:0000259" key="1">
    <source>
        <dbReference type="Pfam" id="PF03468"/>
    </source>
</evidence>
<sequence length="70" mass="7761">MSILIFESSATGYFEAGCLQRDLAQKGLDRNAWDRSGSWFSGGVRQLYGFLATKQDLDAFNQHSQGSLPD</sequence>
<dbReference type="Proteomes" id="UP000712281">
    <property type="component" value="Unassembled WGS sequence"/>
</dbReference>
<dbReference type="PANTHER" id="PTHR46602:SF1">
    <property type="entry name" value="PROTEIN SUPPRESSOR OF GENE SILENCING 3"/>
    <property type="match status" value="1"/>
</dbReference>
<dbReference type="AlphaFoldDB" id="A0A8S9FBN8"/>
<organism evidence="2">
    <name type="scientific">Brassica cretica</name>
    <name type="common">Mustard</name>
    <dbReference type="NCBI Taxonomy" id="69181"/>
    <lineage>
        <taxon>Eukaryota</taxon>
        <taxon>Viridiplantae</taxon>
        <taxon>Streptophyta</taxon>
        <taxon>Embryophyta</taxon>
        <taxon>Tracheophyta</taxon>
        <taxon>Spermatophyta</taxon>
        <taxon>Magnoliopsida</taxon>
        <taxon>eudicotyledons</taxon>
        <taxon>Gunneridae</taxon>
        <taxon>Pentapetalae</taxon>
        <taxon>rosids</taxon>
        <taxon>malvids</taxon>
        <taxon>Brassicales</taxon>
        <taxon>Brassicaceae</taxon>
        <taxon>Brassiceae</taxon>
        <taxon>Brassica</taxon>
    </lineage>
</organism>